<comment type="caution">
    <text evidence="1">The sequence shown here is derived from an EMBL/GenBank/DDBJ whole genome shotgun (WGS) entry which is preliminary data.</text>
</comment>
<organism evidence="1 2">
    <name type="scientific">Pseudomonas mosselii</name>
    <dbReference type="NCBI Taxonomy" id="78327"/>
    <lineage>
        <taxon>Bacteria</taxon>
        <taxon>Pseudomonadati</taxon>
        <taxon>Pseudomonadota</taxon>
        <taxon>Gammaproteobacteria</taxon>
        <taxon>Pseudomonadales</taxon>
        <taxon>Pseudomonadaceae</taxon>
        <taxon>Pseudomonas</taxon>
    </lineage>
</organism>
<dbReference type="EMBL" id="JACGDE010000009">
    <property type="protein sequence ID" value="MBA6065966.1"/>
    <property type="molecule type" value="Genomic_DNA"/>
</dbReference>
<name>A0A290GWV3_9PSED</name>
<evidence type="ECO:0000313" key="1">
    <source>
        <dbReference type="EMBL" id="MBA6065966.1"/>
    </source>
</evidence>
<dbReference type="KEGG" id="pmol:CLJ08_03645"/>
<protein>
    <submittedName>
        <fullName evidence="1">Uncharacterized protein</fullName>
    </submittedName>
</protein>
<sequence length="160" mass="18102">MVEKWFERAIVAGFQGLVALRLDGAPAADAVTKTLDIWLIALTKNREWDEAQDTVRIRETFETLFSSCEKWPSPARFLRDLKPRELPPGLPKPERTDEQLKTGNVALDGIVARLRGRTGAQRVTILKTSRQFEYSRQAAGLIATAEQQRADQQTNTEQHN</sequence>
<accession>A0A290GWV3</accession>
<gene>
    <name evidence="1" type="ORF">H4C75_14490</name>
</gene>
<proteinExistence type="predicted"/>
<dbReference type="RefSeq" id="WP_096048252.1">
    <property type="nucleotide sequence ID" value="NZ_CP023299.1"/>
</dbReference>
<reference evidence="1 2" key="1">
    <citation type="submission" date="2020-07" db="EMBL/GenBank/DDBJ databases">
        <title>Diversity of carbapenemase encoding genes among Pseudomonas putida group clinical isolates in a tertiary Brazilian hospital.</title>
        <authorList>
            <person name="Alberto-Lei F."/>
            <person name="Nodari C.S."/>
            <person name="Streling A.P."/>
            <person name="Paulino J.T."/>
            <person name="Bessa-Neto F.O."/>
            <person name="Cayo R."/>
            <person name="Gales A.C."/>
        </authorList>
    </citation>
    <scope>NUCLEOTIDE SEQUENCE [LARGE SCALE GENOMIC DNA]</scope>
    <source>
        <strain evidence="1 2">14802</strain>
    </source>
</reference>
<evidence type="ECO:0000313" key="2">
    <source>
        <dbReference type="Proteomes" id="UP000541770"/>
    </source>
</evidence>
<dbReference type="Proteomes" id="UP000541770">
    <property type="component" value="Unassembled WGS sequence"/>
</dbReference>
<dbReference type="AlphaFoldDB" id="A0A290GWV3"/>